<evidence type="ECO:0000256" key="7">
    <source>
        <dbReference type="ARBA" id="ARBA00029853"/>
    </source>
</evidence>
<protein>
    <recommendedName>
        <fullName evidence="4">cystathionine gamma-lyase</fullName>
        <ecNumber evidence="4">4.4.1.1</ecNumber>
    </recommendedName>
    <alternativeName>
        <fullName evidence="7">Gamma-cystathionase</fullName>
    </alternativeName>
</protein>
<comment type="caution">
    <text evidence="10">The sequence shown here is derived from an EMBL/GenBank/DDBJ whole genome shotgun (WGS) entry which is preliminary data.</text>
</comment>
<dbReference type="PANTHER" id="PTHR11808">
    <property type="entry name" value="TRANS-SULFURATION ENZYME FAMILY MEMBER"/>
    <property type="match status" value="1"/>
</dbReference>
<keyword evidence="5 8" id="KW-0663">Pyridoxal phosphate</keyword>
<evidence type="ECO:0000256" key="4">
    <source>
        <dbReference type="ARBA" id="ARBA00012085"/>
    </source>
</evidence>
<evidence type="ECO:0000256" key="8">
    <source>
        <dbReference type="PIRSR" id="PIRSR001434-2"/>
    </source>
</evidence>
<dbReference type="InterPro" id="IPR015424">
    <property type="entry name" value="PyrdxlP-dep_Trfase"/>
</dbReference>
<dbReference type="PANTHER" id="PTHR11808:SF15">
    <property type="entry name" value="CYSTATHIONINE GAMMA-LYASE"/>
    <property type="match status" value="1"/>
</dbReference>
<keyword evidence="6" id="KW-0028">Amino-acid biosynthesis</keyword>
<dbReference type="GO" id="GO:0004123">
    <property type="term" value="F:cystathionine gamma-lyase activity"/>
    <property type="evidence" value="ECO:0007669"/>
    <property type="project" value="TreeGrafter"/>
</dbReference>
<dbReference type="AlphaFoldDB" id="A0A9J6BEJ9"/>
<evidence type="ECO:0000313" key="10">
    <source>
        <dbReference type="EMBL" id="KAG5668181.1"/>
    </source>
</evidence>
<dbReference type="Gene3D" id="3.40.640.10">
    <property type="entry name" value="Type I PLP-dependent aspartate aminotransferase-like (Major domain)"/>
    <property type="match status" value="1"/>
</dbReference>
<dbReference type="InterPro" id="IPR000277">
    <property type="entry name" value="Cys/Met-Metab_PyrdxlP-dep_enz"/>
</dbReference>
<comment type="pathway">
    <text evidence="2">Amino-acid biosynthesis; L-cysteine biosynthesis; L-cysteine from L-homocysteine and L-serine: step 2/2.</text>
</comment>
<comment type="cofactor">
    <cofactor evidence="1 9">
        <name>pyridoxal 5'-phosphate</name>
        <dbReference type="ChEBI" id="CHEBI:597326"/>
    </cofactor>
</comment>
<dbReference type="InterPro" id="IPR015421">
    <property type="entry name" value="PyrdxlP-dep_Trfase_major"/>
</dbReference>
<organism evidence="10 11">
    <name type="scientific">Polypedilum vanderplanki</name>
    <name type="common">Sleeping chironomid midge</name>
    <dbReference type="NCBI Taxonomy" id="319348"/>
    <lineage>
        <taxon>Eukaryota</taxon>
        <taxon>Metazoa</taxon>
        <taxon>Ecdysozoa</taxon>
        <taxon>Arthropoda</taxon>
        <taxon>Hexapoda</taxon>
        <taxon>Insecta</taxon>
        <taxon>Pterygota</taxon>
        <taxon>Neoptera</taxon>
        <taxon>Endopterygota</taxon>
        <taxon>Diptera</taxon>
        <taxon>Nematocera</taxon>
        <taxon>Chironomoidea</taxon>
        <taxon>Chironomidae</taxon>
        <taxon>Chironominae</taxon>
        <taxon>Polypedilum</taxon>
        <taxon>Polypedilum</taxon>
    </lineage>
</organism>
<gene>
    <name evidence="10" type="ORF">PVAND_016131</name>
</gene>
<comment type="similarity">
    <text evidence="3 9">Belongs to the trans-sulfuration enzymes family.</text>
</comment>
<dbReference type="OrthoDB" id="3512640at2759"/>
<feature type="modified residue" description="N6-(pyridoxal phosphate)lysine" evidence="8">
    <location>
        <position position="214"/>
    </location>
</feature>
<dbReference type="Pfam" id="PF01053">
    <property type="entry name" value="Cys_Met_Meta_PP"/>
    <property type="match status" value="1"/>
</dbReference>
<evidence type="ECO:0000256" key="1">
    <source>
        <dbReference type="ARBA" id="ARBA00001933"/>
    </source>
</evidence>
<name>A0A9J6BEJ9_POLVA</name>
<evidence type="ECO:0000313" key="11">
    <source>
        <dbReference type="Proteomes" id="UP001107558"/>
    </source>
</evidence>
<sequence length="400" mass="44449">MNQIPLTLGEKIGFKKQPRGFSTRAIHAGQDPNQWKSHAVIPPIVTSTTFAQDGPNEHSGYQYSRYKNATRNSLEQCLAALDNAKYAVAFSAGVSTLTAILTTFESGDGVITSRGFYAGNFKILDAFSKLGVKVKYIDFTDSKNLKQALDDSTKMVWLESPMNPSMTVLDIQLLSEIVHKNSKAFLVVDNTFLTPYFQRPLELGADVVAYSISKFIGGHSDIIGGSISTNNKEFYDKISAYQIMIGVVNSPFDSYLINRSLKTLSVRMEKHFENSYAVAKFLESHEKIEKVNHPALESHKEFEVAKKQSYGHSGIFTFFIKNGTLEQSKTFLKALKVVICGESLGGVETLASYPWLMTHGYLKDEEKIKAGVTPNLIRISIGLEDVRDLIDDIENALKSI</sequence>
<dbReference type="GO" id="GO:0019346">
    <property type="term" value="P:transsulfuration"/>
    <property type="evidence" value="ECO:0007669"/>
    <property type="project" value="InterPro"/>
</dbReference>
<dbReference type="CDD" id="cd00614">
    <property type="entry name" value="CGS_like"/>
    <property type="match status" value="1"/>
</dbReference>
<keyword evidence="11" id="KW-1185">Reference proteome</keyword>
<proteinExistence type="inferred from homology"/>
<dbReference type="PIRSF" id="PIRSF001434">
    <property type="entry name" value="CGS"/>
    <property type="match status" value="1"/>
</dbReference>
<reference evidence="10" key="1">
    <citation type="submission" date="2021-03" db="EMBL/GenBank/DDBJ databases">
        <title>Chromosome level genome of the anhydrobiotic midge Polypedilum vanderplanki.</title>
        <authorList>
            <person name="Yoshida Y."/>
            <person name="Kikawada T."/>
            <person name="Gusev O."/>
        </authorList>
    </citation>
    <scope>NUCLEOTIDE SEQUENCE</scope>
    <source>
        <strain evidence="10">NIAS01</strain>
        <tissue evidence="10">Whole body or cell culture</tissue>
    </source>
</reference>
<dbReference type="EC" id="4.4.1.1" evidence="4"/>
<evidence type="ECO:0000256" key="9">
    <source>
        <dbReference type="RuleBase" id="RU362118"/>
    </source>
</evidence>
<evidence type="ECO:0000256" key="6">
    <source>
        <dbReference type="ARBA" id="ARBA00023192"/>
    </source>
</evidence>
<evidence type="ECO:0000256" key="5">
    <source>
        <dbReference type="ARBA" id="ARBA00022898"/>
    </source>
</evidence>
<keyword evidence="6" id="KW-0198">Cysteine biosynthesis</keyword>
<dbReference type="InterPro" id="IPR015422">
    <property type="entry name" value="PyrdxlP-dep_Trfase_small"/>
</dbReference>
<dbReference type="GO" id="GO:0030170">
    <property type="term" value="F:pyridoxal phosphate binding"/>
    <property type="evidence" value="ECO:0007669"/>
    <property type="project" value="InterPro"/>
</dbReference>
<evidence type="ECO:0000256" key="3">
    <source>
        <dbReference type="ARBA" id="ARBA00009077"/>
    </source>
</evidence>
<dbReference type="FunFam" id="3.40.640.10:FF:000046">
    <property type="entry name" value="Cystathionine gamma-lyase"/>
    <property type="match status" value="1"/>
</dbReference>
<dbReference type="Proteomes" id="UP001107558">
    <property type="component" value="Chromosome 4"/>
</dbReference>
<accession>A0A9J6BEJ9</accession>
<dbReference type="EMBL" id="JADBJN010000004">
    <property type="protein sequence ID" value="KAG5668181.1"/>
    <property type="molecule type" value="Genomic_DNA"/>
</dbReference>
<dbReference type="GO" id="GO:0005737">
    <property type="term" value="C:cytoplasm"/>
    <property type="evidence" value="ECO:0007669"/>
    <property type="project" value="TreeGrafter"/>
</dbReference>
<evidence type="ECO:0000256" key="2">
    <source>
        <dbReference type="ARBA" id="ARBA00005038"/>
    </source>
</evidence>
<dbReference type="Gene3D" id="3.90.1150.10">
    <property type="entry name" value="Aspartate Aminotransferase, domain 1"/>
    <property type="match status" value="1"/>
</dbReference>
<dbReference type="SUPFAM" id="SSF53383">
    <property type="entry name" value="PLP-dependent transferases"/>
    <property type="match status" value="1"/>
</dbReference>
<dbReference type="GO" id="GO:0019343">
    <property type="term" value="P:cysteine biosynthetic process via cystathionine"/>
    <property type="evidence" value="ECO:0007669"/>
    <property type="project" value="TreeGrafter"/>
</dbReference>